<evidence type="ECO:0000256" key="2">
    <source>
        <dbReference type="ARBA" id="ARBA00022801"/>
    </source>
</evidence>
<dbReference type="EC" id="3.5.1.11" evidence="4"/>
<keyword evidence="5" id="KW-1185">Reference proteome</keyword>
<dbReference type="GO" id="GO:0008953">
    <property type="term" value="F:penicillin amidase activity"/>
    <property type="evidence" value="ECO:0007669"/>
    <property type="project" value="UniProtKB-EC"/>
</dbReference>
<dbReference type="MEROPS" id="S45.001"/>
<dbReference type="EMBL" id="AGUD01000297">
    <property type="protein sequence ID" value="EHN09252.1"/>
    <property type="molecule type" value="Genomic_DNA"/>
</dbReference>
<dbReference type="Gene3D" id="1.10.1400.10">
    <property type="match status" value="1"/>
</dbReference>
<dbReference type="Gene3D" id="1.10.439.10">
    <property type="entry name" value="Penicillin Amidohydrolase, domain 1"/>
    <property type="match status" value="1"/>
</dbReference>
<dbReference type="InterPro" id="IPR043147">
    <property type="entry name" value="Penicillin_amidase_A-knob"/>
</dbReference>
<dbReference type="Proteomes" id="UP000005143">
    <property type="component" value="Unassembled WGS sequence"/>
</dbReference>
<evidence type="ECO:0000256" key="3">
    <source>
        <dbReference type="ARBA" id="ARBA00023145"/>
    </source>
</evidence>
<evidence type="ECO:0000313" key="4">
    <source>
        <dbReference type="EMBL" id="EHN09252.1"/>
    </source>
</evidence>
<comment type="similarity">
    <text evidence="1">Belongs to the peptidase S45 family.</text>
</comment>
<sequence length="781" mass="85122">MAATVATFGLLVPGADARVSRAEGVLPPGQSGYVSLTGLLSGSGSPHLYDQQPLFVNFQRKPFMLDQPGGTTEQPKQGVTIVRDAYGVPSITGDSDLNAWWGAGYAVAQDRLFQLEAFRHATKGRLAELTGKDALEDDLISRRDYYTADERAQMLARMPAESRARLEAYRDGVNRWIRHVNLDLLDPVGVLDLPAEYVATLTPVEPWTLDDSVAIGIFLGRTIPSGDGSELRNLRVAQKSGRAALEALVPLRLRGQLSTIPKSEGRFPQGPELTPAQERAALDRSLELASKLPAASRAAVAGAAAKNDLAAGRIGRVGGSSMFTVRKPGGGALLFNGPQLGFSAPELFVELEVHAPGIDVRGVTAPGLPIIGTGHNENVAWGITSGLSDEDDLYAEKLVPGQPEKYWYKGQIRQMDCRDETFRYKEGVSALLDGRVPELGSTTQRICRTVHGPVQEREGNVAYARRYAIWKRETETLPAMEQVNRAKDIQDVDRASRQLTWNENLMAADSKGNIGYWHPGLFQQRPADYDQRLPLPGTGEAEWPGLIDRASLPRVINPAQGWLANWNNVPSQGWTTGDSTADERLGGQFHRVGWLMWLVRSLAKAPTWEGAERTIRQEGSVAQQRPLAGRRLRLAAAGASGKAARVLAVLRAWNGDYTRTDAAGTVDPGVATWDAFKQQADRIATAPLGPVEGFAAKPSSTHQFDATDRQAYALRTLDADGYRRAAAAAFDALKARFGSDDPARWREPRRDIAVPAQGAAQAPRQPFFDRGTWEQLIELEP</sequence>
<reference evidence="4 5" key="1">
    <citation type="journal article" date="2013" name="Biodegradation">
        <title>Quantitative proteomic analysis of ibuprofen-degrading Patulibacter sp. strain I11.</title>
        <authorList>
            <person name="Almeida B."/>
            <person name="Kjeldal H."/>
            <person name="Lolas I."/>
            <person name="Knudsen A.D."/>
            <person name="Carvalho G."/>
            <person name="Nielsen K.L."/>
            <person name="Barreto Crespo M.T."/>
            <person name="Stensballe A."/>
            <person name="Nielsen J.L."/>
        </authorList>
    </citation>
    <scope>NUCLEOTIDE SEQUENCE [LARGE SCALE GENOMIC DNA]</scope>
    <source>
        <strain evidence="4 5">I11</strain>
    </source>
</reference>
<dbReference type="InterPro" id="IPR043146">
    <property type="entry name" value="Penicillin_amidase_N_B-knob"/>
</dbReference>
<keyword evidence="2 4" id="KW-0378">Hydrolase</keyword>
<dbReference type="Pfam" id="PF01804">
    <property type="entry name" value="Penicil_amidase"/>
    <property type="match status" value="1"/>
</dbReference>
<keyword evidence="3" id="KW-0865">Zymogen</keyword>
<dbReference type="SUPFAM" id="SSF56235">
    <property type="entry name" value="N-terminal nucleophile aminohydrolases (Ntn hydrolases)"/>
    <property type="match status" value="1"/>
</dbReference>
<dbReference type="AlphaFoldDB" id="H0EAS7"/>
<dbReference type="InterPro" id="IPR029055">
    <property type="entry name" value="Ntn_hydrolases_N"/>
</dbReference>
<dbReference type="Gene3D" id="3.60.20.10">
    <property type="entry name" value="Glutamine Phosphoribosylpyrophosphate, subunit 1, domain 1"/>
    <property type="match status" value="2"/>
</dbReference>
<dbReference type="GO" id="GO:0017000">
    <property type="term" value="P:antibiotic biosynthetic process"/>
    <property type="evidence" value="ECO:0007669"/>
    <property type="project" value="InterPro"/>
</dbReference>
<proteinExistence type="inferred from homology"/>
<gene>
    <name evidence="4" type="ORF">PAI11_39510</name>
</gene>
<dbReference type="PANTHER" id="PTHR34218">
    <property type="entry name" value="PEPTIDASE S45 PENICILLIN AMIDASE"/>
    <property type="match status" value="1"/>
</dbReference>
<dbReference type="Gene3D" id="2.30.120.10">
    <property type="match status" value="1"/>
</dbReference>
<dbReference type="InterPro" id="IPR002692">
    <property type="entry name" value="S45"/>
</dbReference>
<organism evidence="4 5">
    <name type="scientific">Patulibacter medicamentivorans</name>
    <dbReference type="NCBI Taxonomy" id="1097667"/>
    <lineage>
        <taxon>Bacteria</taxon>
        <taxon>Bacillati</taxon>
        <taxon>Actinomycetota</taxon>
        <taxon>Thermoleophilia</taxon>
        <taxon>Solirubrobacterales</taxon>
        <taxon>Patulibacteraceae</taxon>
        <taxon>Patulibacter</taxon>
    </lineage>
</organism>
<evidence type="ECO:0000313" key="5">
    <source>
        <dbReference type="Proteomes" id="UP000005143"/>
    </source>
</evidence>
<protein>
    <submittedName>
        <fullName evidence="4">Peptidase S45 penicillin amidase</fullName>
        <ecNumber evidence="4">3.5.1.11</ecNumber>
    </submittedName>
</protein>
<dbReference type="PANTHER" id="PTHR34218:SF4">
    <property type="entry name" value="ACYL-HOMOSERINE LACTONE ACYLASE QUIP"/>
    <property type="match status" value="1"/>
</dbReference>
<accession>H0EAS7</accession>
<dbReference type="InterPro" id="IPR023343">
    <property type="entry name" value="Penicillin_amidase_dom1"/>
</dbReference>
<name>H0EAS7_9ACTN</name>
<comment type="caution">
    <text evidence="4">The sequence shown here is derived from an EMBL/GenBank/DDBJ whole genome shotgun (WGS) entry which is preliminary data.</text>
</comment>
<evidence type="ECO:0000256" key="1">
    <source>
        <dbReference type="ARBA" id="ARBA00006586"/>
    </source>
</evidence>